<reference evidence="10 11" key="1">
    <citation type="submission" date="2023-07" db="EMBL/GenBank/DDBJ databases">
        <title>Genomic Encyclopedia of Type Strains, Phase IV (KMG-IV): sequencing the most valuable type-strain genomes for metagenomic binning, comparative biology and taxonomic classification.</title>
        <authorList>
            <person name="Goeker M."/>
        </authorList>
    </citation>
    <scope>NUCLEOTIDE SEQUENCE [LARGE SCALE GENOMIC DNA]</scope>
    <source>
        <strain evidence="10 11">DSM 17723</strain>
    </source>
</reference>
<comment type="function">
    <text evidence="9">Component of the transport system for branched-chain amino acids.</text>
</comment>
<feature type="transmembrane region" description="Helical" evidence="9">
    <location>
        <begin position="375"/>
        <end position="400"/>
    </location>
</feature>
<evidence type="ECO:0000256" key="4">
    <source>
        <dbReference type="ARBA" id="ARBA00022475"/>
    </source>
</evidence>
<dbReference type="EMBL" id="JAUSTZ010000005">
    <property type="protein sequence ID" value="MDQ0226612.1"/>
    <property type="molecule type" value="Genomic_DNA"/>
</dbReference>
<feature type="transmembrane region" description="Helical" evidence="9">
    <location>
        <begin position="280"/>
        <end position="304"/>
    </location>
</feature>
<dbReference type="PANTHER" id="PTHR30588">
    <property type="entry name" value="BRANCHED-CHAIN AMINO ACID TRANSPORT SYSTEM 2 CARRIER PROTEIN"/>
    <property type="match status" value="1"/>
</dbReference>
<comment type="caution">
    <text evidence="10">The sequence shown here is derived from an EMBL/GenBank/DDBJ whole genome shotgun (WGS) entry which is preliminary data.</text>
</comment>
<dbReference type="Gene3D" id="1.20.1740.10">
    <property type="entry name" value="Amino acid/polyamine transporter I"/>
    <property type="match status" value="1"/>
</dbReference>
<name>A0ABT9Z466_9BACI</name>
<evidence type="ECO:0000256" key="1">
    <source>
        <dbReference type="ARBA" id="ARBA00004651"/>
    </source>
</evidence>
<evidence type="ECO:0000256" key="3">
    <source>
        <dbReference type="ARBA" id="ARBA00022448"/>
    </source>
</evidence>
<feature type="transmembrane region" description="Helical" evidence="9">
    <location>
        <begin position="230"/>
        <end position="250"/>
    </location>
</feature>
<protein>
    <recommendedName>
        <fullName evidence="9">Branched-chain amino acid transport system carrier protein</fullName>
    </recommendedName>
</protein>
<keyword evidence="5 9" id="KW-0812">Transmembrane</keyword>
<keyword evidence="7 9" id="KW-1133">Transmembrane helix</keyword>
<feature type="transmembrane region" description="Helical" evidence="9">
    <location>
        <begin position="7"/>
        <end position="25"/>
    </location>
</feature>
<keyword evidence="4" id="KW-1003">Cell membrane</keyword>
<dbReference type="Pfam" id="PF05525">
    <property type="entry name" value="Branch_AA_trans"/>
    <property type="match status" value="1"/>
</dbReference>
<feature type="transmembrane region" description="Helical" evidence="9">
    <location>
        <begin position="115"/>
        <end position="137"/>
    </location>
</feature>
<dbReference type="PANTHER" id="PTHR30588:SF7">
    <property type="entry name" value="BRANCHED-CHAIN AMINO ACID CARRIER PROTEIN SAOUHSC_01411-RELATED"/>
    <property type="match status" value="1"/>
</dbReference>
<comment type="similarity">
    <text evidence="2 9">Belongs to the branched chain amino acid transporter family.</text>
</comment>
<evidence type="ECO:0000256" key="5">
    <source>
        <dbReference type="ARBA" id="ARBA00022692"/>
    </source>
</evidence>
<sequence length="436" mass="46914">MKKIDTVLIGLMLFSMFFGAGNLIFPPFLGLQSGTSFWAAMIGFIVTGVGLPFAVLFAISLVNGGVQAIGDRVHPVFSTAFMVIIYLCIGPFLAIPRNANVAYEMGIKPFLSETAHSPISLFLFTLVFFALVYFVSLNPEKMEKYMSRWITPVLLISMVILCVVGFVKLDGGFQAPSSTYSSGAFSKGFIEGYNTMDALAALAFGIVILTSIQKRGVSDRKQLTNYMIKASLIAGGLLSLVYISLGVIGARMAQVGSYENGTDILSSAATLLLGQGGKTLLGIIFTLACFTTVVGLTTACGQYFSNLMAKVSYKTVVRLVTLVGLILSNLGLNQILKISVPFLVTAYPLTIVLIALTFFHRYFKHPRMVYATTILFTAIFAIIGGLNAFGLNLGVLQVMIGYLPFATYGLEWIAPALVGLLLGLVLSQFSKVAKKA</sequence>
<organism evidence="10 11">
    <name type="scientific">Metabacillus niabensis</name>
    <dbReference type="NCBI Taxonomy" id="324854"/>
    <lineage>
        <taxon>Bacteria</taxon>
        <taxon>Bacillati</taxon>
        <taxon>Bacillota</taxon>
        <taxon>Bacilli</taxon>
        <taxon>Bacillales</taxon>
        <taxon>Bacillaceae</taxon>
        <taxon>Metabacillus</taxon>
    </lineage>
</organism>
<evidence type="ECO:0000313" key="10">
    <source>
        <dbReference type="EMBL" id="MDQ0226612.1"/>
    </source>
</evidence>
<feature type="transmembrane region" description="Helical" evidence="9">
    <location>
        <begin position="316"/>
        <end position="336"/>
    </location>
</feature>
<evidence type="ECO:0000313" key="11">
    <source>
        <dbReference type="Proteomes" id="UP001232245"/>
    </source>
</evidence>
<dbReference type="Proteomes" id="UP001232245">
    <property type="component" value="Unassembled WGS sequence"/>
</dbReference>
<keyword evidence="8 9" id="KW-0472">Membrane</keyword>
<gene>
    <name evidence="10" type="ORF">J2S02_002957</name>
</gene>
<feature type="transmembrane region" description="Helical" evidence="9">
    <location>
        <begin position="412"/>
        <end position="430"/>
    </location>
</feature>
<keyword evidence="6 9" id="KW-0029">Amino-acid transport</keyword>
<dbReference type="NCBIfam" id="TIGR00796">
    <property type="entry name" value="livcs"/>
    <property type="match status" value="1"/>
</dbReference>
<proteinExistence type="inferred from homology"/>
<feature type="transmembrane region" description="Helical" evidence="9">
    <location>
        <begin position="37"/>
        <end position="62"/>
    </location>
</feature>
<keyword evidence="3 9" id="KW-0813">Transport</keyword>
<evidence type="ECO:0000256" key="8">
    <source>
        <dbReference type="ARBA" id="ARBA00023136"/>
    </source>
</evidence>
<feature type="transmembrane region" description="Helical" evidence="9">
    <location>
        <begin position="149"/>
        <end position="169"/>
    </location>
</feature>
<feature type="transmembrane region" description="Helical" evidence="9">
    <location>
        <begin position="342"/>
        <end position="363"/>
    </location>
</feature>
<evidence type="ECO:0000256" key="7">
    <source>
        <dbReference type="ARBA" id="ARBA00022989"/>
    </source>
</evidence>
<keyword evidence="11" id="KW-1185">Reference proteome</keyword>
<dbReference type="InterPro" id="IPR004685">
    <property type="entry name" value="Brnchd-chn_aa_trnsp_Livcs"/>
</dbReference>
<feature type="transmembrane region" description="Helical" evidence="9">
    <location>
        <begin position="189"/>
        <end position="209"/>
    </location>
</feature>
<dbReference type="RefSeq" id="WP_174880103.1">
    <property type="nucleotide sequence ID" value="NZ_CADEPK010000100.1"/>
</dbReference>
<accession>A0ABT9Z466</accession>
<evidence type="ECO:0000256" key="6">
    <source>
        <dbReference type="ARBA" id="ARBA00022970"/>
    </source>
</evidence>
<evidence type="ECO:0000256" key="9">
    <source>
        <dbReference type="RuleBase" id="RU362122"/>
    </source>
</evidence>
<comment type="subcellular location">
    <subcellularLocation>
        <location evidence="1 9">Cell membrane</location>
        <topology evidence="1 9">Multi-pass membrane protein</topology>
    </subcellularLocation>
</comment>
<feature type="transmembrane region" description="Helical" evidence="9">
    <location>
        <begin position="74"/>
        <end position="95"/>
    </location>
</feature>
<evidence type="ECO:0000256" key="2">
    <source>
        <dbReference type="ARBA" id="ARBA00008540"/>
    </source>
</evidence>